<protein>
    <submittedName>
        <fullName evidence="1">Uncharacterized protein</fullName>
    </submittedName>
</protein>
<accession>A0A9N9RIA0</accession>
<dbReference type="PANTHER" id="PTHR31649">
    <property type="entry name" value="AGAP009604-PA"/>
    <property type="match status" value="1"/>
</dbReference>
<dbReference type="Pfam" id="PF11901">
    <property type="entry name" value="DM9"/>
    <property type="match status" value="1"/>
</dbReference>
<dbReference type="SMART" id="SM00696">
    <property type="entry name" value="DM9"/>
    <property type="match status" value="2"/>
</dbReference>
<evidence type="ECO:0000313" key="1">
    <source>
        <dbReference type="EMBL" id="CAG9796770.1"/>
    </source>
</evidence>
<dbReference type="OrthoDB" id="1925699at2759"/>
<keyword evidence="3" id="KW-1185">Reference proteome</keyword>
<gene>
    <name evidence="1" type="ORF">DIATSA_LOCUS13931</name>
    <name evidence="2" type="ORF">DIATSA_LOCUS13944</name>
</gene>
<dbReference type="EMBL" id="OU893340">
    <property type="protein sequence ID" value="CAG9796770.1"/>
    <property type="molecule type" value="Genomic_DNA"/>
</dbReference>
<dbReference type="EMBL" id="OU893340">
    <property type="protein sequence ID" value="CAG9796783.1"/>
    <property type="molecule type" value="Genomic_DNA"/>
</dbReference>
<dbReference type="PANTHER" id="PTHR31649:SF1">
    <property type="entry name" value="FARNESOIC ACID O-METHYL TRANSFERASE DOMAIN-CONTAINING PROTEIN"/>
    <property type="match status" value="1"/>
</dbReference>
<name>A0A9N9RIA0_9NEOP</name>
<dbReference type="Proteomes" id="UP001153714">
    <property type="component" value="Chromosome 9"/>
</dbReference>
<evidence type="ECO:0000313" key="3">
    <source>
        <dbReference type="Proteomes" id="UP001153714"/>
    </source>
</evidence>
<organism evidence="1 3">
    <name type="scientific">Diatraea saccharalis</name>
    <name type="common">sugarcane borer</name>
    <dbReference type="NCBI Taxonomy" id="40085"/>
    <lineage>
        <taxon>Eukaryota</taxon>
        <taxon>Metazoa</taxon>
        <taxon>Ecdysozoa</taxon>
        <taxon>Arthropoda</taxon>
        <taxon>Hexapoda</taxon>
        <taxon>Insecta</taxon>
        <taxon>Pterygota</taxon>
        <taxon>Neoptera</taxon>
        <taxon>Endopterygota</taxon>
        <taxon>Lepidoptera</taxon>
        <taxon>Glossata</taxon>
        <taxon>Ditrysia</taxon>
        <taxon>Pyraloidea</taxon>
        <taxon>Crambidae</taxon>
        <taxon>Crambinae</taxon>
        <taxon>Diatraea</taxon>
    </lineage>
</organism>
<dbReference type="InterPro" id="IPR006616">
    <property type="entry name" value="DM9_repeat"/>
</dbReference>
<reference evidence="1" key="1">
    <citation type="submission" date="2021-12" db="EMBL/GenBank/DDBJ databases">
        <authorList>
            <person name="King R."/>
        </authorList>
    </citation>
    <scope>NUCLEOTIDE SEQUENCE</scope>
</reference>
<dbReference type="AlphaFoldDB" id="A0A9N9RIA0"/>
<evidence type="ECO:0000313" key="2">
    <source>
        <dbReference type="EMBL" id="CAG9796783.1"/>
    </source>
</evidence>
<reference evidence="1" key="2">
    <citation type="submission" date="2022-10" db="EMBL/GenBank/DDBJ databases">
        <authorList>
            <consortium name="ENA_rothamsted_submissions"/>
            <consortium name="culmorum"/>
            <person name="King R."/>
        </authorList>
    </citation>
    <scope>NUCLEOTIDE SEQUENCE</scope>
</reference>
<proteinExistence type="predicted"/>
<sequence length="264" mass="29920">MKDIIILYKLQIQLSILESYVKCCETSIRKGFQTVNMVSYNSFKEIWLSWYNCRVCIGHPEQASLVEFVAADRDSHNKIGYIKFNKPGIDNAVEWNFEVSPYCAIPLQSRQIEGGKLHWVHMTSDKLPPDALIGGFDNEPTYIARAYHNNSICPGRFIPSQRVALIPWGFHEHRKQHFEILCGYDAVWVQTSGNDIPLNAFVAGSSEVGGEPLYIGRAMIDSKLLTGKVHVLYKTCYLPYAGKEIEVNSYEVLVSPCVPLHGYI</sequence>